<evidence type="ECO:0000256" key="5">
    <source>
        <dbReference type="ARBA" id="ARBA00023180"/>
    </source>
</evidence>
<feature type="chain" id="PRO_5037869473" evidence="6">
    <location>
        <begin position="31"/>
        <end position="408"/>
    </location>
</feature>
<proteinExistence type="inferred from homology"/>
<keyword evidence="4 6" id="KW-0732">Signal</keyword>
<evidence type="ECO:0000313" key="8">
    <source>
        <dbReference type="Proteomes" id="UP000887568"/>
    </source>
</evidence>
<dbReference type="GeneID" id="119728927"/>
<dbReference type="EnsemblMetazoa" id="XM_038201371.1">
    <property type="protein sequence ID" value="XP_038057299.1"/>
    <property type="gene ID" value="LOC119728927"/>
</dbReference>
<accession>A0A914A0V1</accession>
<dbReference type="PANTHER" id="PTHR18820:SF1">
    <property type="entry name" value="PROTEIN LEG1 HOMOLOG"/>
    <property type="match status" value="1"/>
</dbReference>
<feature type="signal peptide" evidence="6">
    <location>
        <begin position="1"/>
        <end position="30"/>
    </location>
</feature>
<comment type="subcellular location">
    <subcellularLocation>
        <location evidence="1">Secreted</location>
    </subcellularLocation>
</comment>
<reference evidence="7" key="1">
    <citation type="submission" date="2022-11" db="UniProtKB">
        <authorList>
            <consortium name="EnsemblMetazoa"/>
        </authorList>
    </citation>
    <scope>IDENTIFICATION</scope>
</reference>
<dbReference type="InterPro" id="IPR008499">
    <property type="entry name" value="Leg1"/>
</dbReference>
<dbReference type="OrthoDB" id="17046at2759"/>
<evidence type="ECO:0000313" key="7">
    <source>
        <dbReference type="EnsemblMetazoa" id="XP_038057299.1"/>
    </source>
</evidence>
<evidence type="ECO:0000256" key="4">
    <source>
        <dbReference type="ARBA" id="ARBA00022729"/>
    </source>
</evidence>
<comment type="similarity">
    <text evidence="2">Belongs to the LEG1 family.</text>
</comment>
<dbReference type="PANTHER" id="PTHR18820">
    <property type="entry name" value="LEG1"/>
    <property type="match status" value="1"/>
</dbReference>
<keyword evidence="8" id="KW-1185">Reference proteome</keyword>
<evidence type="ECO:0000256" key="6">
    <source>
        <dbReference type="SAM" id="SignalP"/>
    </source>
</evidence>
<evidence type="ECO:0000256" key="1">
    <source>
        <dbReference type="ARBA" id="ARBA00004613"/>
    </source>
</evidence>
<dbReference type="RefSeq" id="XP_038057299.1">
    <property type="nucleotide sequence ID" value="XM_038201371.1"/>
</dbReference>
<keyword evidence="3" id="KW-0964">Secreted</keyword>
<dbReference type="AlphaFoldDB" id="A0A914A0V1"/>
<sequence>MALSSVPSGVNVVWLIPVFASLVLQCLATADRGSDCSASEEDPRVAPIPHWDEAPSSLADYPRHGDRTVVDPWVYTDRLGLYKILLRATSGDPTLGKANNTANILWGLPLQHGWQFSSGRLLDFPNGTRWHSGTSTMRMHNSWNCISPFSWWASMNYYLSVLPFLGAVKAGLFSEWPYEIEFTFSSHHPQDYCTSLATCNARFPSVIKDWADFFKILTYRSASPDPYYQTTANQGDSFNLPPSPPPTFSPRERDIITKLWVAHTNSLETAQPLFNASLLPLMPEPEQIFGLSWAHLIGYIATVDFVTDLNTTILFQRKYLPGRVLQPGDRPPKIPDFSRDVNLALYILETALKIDQQTGDALKHAWQAVMCSPESQARGRSMIGNLLRPFEALWNLVVLLWLYVTVCH</sequence>
<evidence type="ECO:0000256" key="3">
    <source>
        <dbReference type="ARBA" id="ARBA00022525"/>
    </source>
</evidence>
<dbReference type="Proteomes" id="UP000887568">
    <property type="component" value="Unplaced"/>
</dbReference>
<protein>
    <submittedName>
        <fullName evidence="7">Uncharacterized protein</fullName>
    </submittedName>
</protein>
<name>A0A914A0V1_PATMI</name>
<organism evidence="7 8">
    <name type="scientific">Patiria miniata</name>
    <name type="common">Bat star</name>
    <name type="synonym">Asterina miniata</name>
    <dbReference type="NCBI Taxonomy" id="46514"/>
    <lineage>
        <taxon>Eukaryota</taxon>
        <taxon>Metazoa</taxon>
        <taxon>Echinodermata</taxon>
        <taxon>Eleutherozoa</taxon>
        <taxon>Asterozoa</taxon>
        <taxon>Asteroidea</taxon>
        <taxon>Valvatacea</taxon>
        <taxon>Valvatida</taxon>
        <taxon>Asterinidae</taxon>
        <taxon>Patiria</taxon>
    </lineage>
</organism>
<evidence type="ECO:0000256" key="2">
    <source>
        <dbReference type="ARBA" id="ARBA00009122"/>
    </source>
</evidence>
<dbReference type="Pfam" id="PF05612">
    <property type="entry name" value="Leg1"/>
    <property type="match status" value="2"/>
</dbReference>
<dbReference type="GO" id="GO:0005615">
    <property type="term" value="C:extracellular space"/>
    <property type="evidence" value="ECO:0007669"/>
    <property type="project" value="TreeGrafter"/>
</dbReference>
<keyword evidence="5" id="KW-0325">Glycoprotein</keyword>
<dbReference type="OMA" id="WHYPERL"/>